<organism evidence="4 5">
    <name type="scientific">Haloplanus aerogenes</name>
    <dbReference type="NCBI Taxonomy" id="660522"/>
    <lineage>
        <taxon>Archaea</taxon>
        <taxon>Methanobacteriati</taxon>
        <taxon>Methanobacteriota</taxon>
        <taxon>Stenosarchaea group</taxon>
        <taxon>Halobacteria</taxon>
        <taxon>Halobacteriales</taxon>
        <taxon>Haloferacaceae</taxon>
        <taxon>Haloplanus</taxon>
    </lineage>
</organism>
<dbReference type="GO" id="GO:0008757">
    <property type="term" value="F:S-adenosylmethionine-dependent methyltransferase activity"/>
    <property type="evidence" value="ECO:0007669"/>
    <property type="project" value="InterPro"/>
</dbReference>
<feature type="region of interest" description="Disordered" evidence="1">
    <location>
        <begin position="26"/>
        <end position="46"/>
    </location>
</feature>
<dbReference type="AlphaFoldDB" id="A0A3M0CVP8"/>
<dbReference type="InterPro" id="IPR013216">
    <property type="entry name" value="Methyltransf_11"/>
</dbReference>
<dbReference type="RefSeq" id="WP_121921299.1">
    <property type="nucleotide sequence ID" value="NZ_CP034145.1"/>
</dbReference>
<dbReference type="GeneID" id="38469631"/>
<dbReference type="EMBL" id="CP034145">
    <property type="protein sequence ID" value="AZH23859.1"/>
    <property type="molecule type" value="Genomic_DNA"/>
</dbReference>
<dbReference type="Proteomes" id="UP000282007">
    <property type="component" value="Chromosome"/>
</dbReference>
<accession>A0A3M0CVP8</accession>
<sequence length="258" mass="28412">MRDTRTTNQRLWNEWSDAFQALWNADTDEGGLPPAPCPFASDAPGGSQPDLLPSVSGIDVVELGCGGGQASVGTAVEGAETVVGVDFSAAQLEHARWLRDLYGVEVQFVEGDVTRLPLADDTFDVAFSGWVVQMIENFDAYLTEARRVLRADGVLVFDVPHPFYECFDPATESLERSYHDAGRRAITIDEEYDADLTVFDRTVSDLHNAAVDAGFDVRRVLEPGSPDPDDYDDDPLDSNRPALMAKVPRTLRFWAVVR</sequence>
<evidence type="ECO:0000259" key="2">
    <source>
        <dbReference type="Pfam" id="PF08241"/>
    </source>
</evidence>
<dbReference type="PANTHER" id="PTHR43591">
    <property type="entry name" value="METHYLTRANSFERASE"/>
    <property type="match status" value="1"/>
</dbReference>
<dbReference type="Pfam" id="PF08241">
    <property type="entry name" value="Methyltransf_11"/>
    <property type="match status" value="1"/>
</dbReference>
<keyword evidence="4" id="KW-0808">Transferase</keyword>
<keyword evidence="6" id="KW-1185">Reference proteome</keyword>
<dbReference type="Proteomes" id="UP000277326">
    <property type="component" value="Unassembled WGS sequence"/>
</dbReference>
<dbReference type="GO" id="GO:0032259">
    <property type="term" value="P:methylation"/>
    <property type="evidence" value="ECO:0007669"/>
    <property type="project" value="UniProtKB-KW"/>
</dbReference>
<dbReference type="CDD" id="cd02440">
    <property type="entry name" value="AdoMet_MTases"/>
    <property type="match status" value="1"/>
</dbReference>
<dbReference type="SUPFAM" id="SSF53335">
    <property type="entry name" value="S-adenosyl-L-methionine-dependent methyltransferases"/>
    <property type="match status" value="1"/>
</dbReference>
<reference evidence="4 5" key="1">
    <citation type="journal article" date="2015" name="Stand. Genomic Sci.">
        <title>Genomic Encyclopedia of Bacterial and Archaeal Type Strains, Phase III: the genomes of soil and plant-associated and newly described type strains.</title>
        <authorList>
            <person name="Whitman W.B."/>
            <person name="Woyke T."/>
            <person name="Klenk H.P."/>
            <person name="Zhou Y."/>
            <person name="Lilburn T.G."/>
            <person name="Beck B.J."/>
            <person name="De Vos P."/>
            <person name="Vandamme P."/>
            <person name="Eisen J.A."/>
            <person name="Garrity G."/>
            <person name="Hugenholtz P."/>
            <person name="Kyrpides N.C."/>
        </authorList>
    </citation>
    <scope>NUCLEOTIDE SEQUENCE [LARGE SCALE GENOMIC DNA]</scope>
    <source>
        <strain evidence="4 5">CGMCC 1.10124</strain>
    </source>
</reference>
<proteinExistence type="predicted"/>
<evidence type="ECO:0000313" key="3">
    <source>
        <dbReference type="EMBL" id="AZH23859.1"/>
    </source>
</evidence>
<protein>
    <submittedName>
        <fullName evidence="4">Methyltransferase family protein</fullName>
    </submittedName>
    <submittedName>
        <fullName evidence="3">SAM-dependent methyltransferase</fullName>
    </submittedName>
</protein>
<name>A0A3M0CVP8_9EURY</name>
<dbReference type="KEGG" id="haer:DU502_00055"/>
<dbReference type="EMBL" id="REFS01000005">
    <property type="protein sequence ID" value="RMB13382.1"/>
    <property type="molecule type" value="Genomic_DNA"/>
</dbReference>
<evidence type="ECO:0000256" key="1">
    <source>
        <dbReference type="SAM" id="MobiDB-lite"/>
    </source>
</evidence>
<dbReference type="PANTHER" id="PTHR43591:SF24">
    <property type="entry name" value="2-METHOXY-6-POLYPRENYL-1,4-BENZOQUINOL METHYLASE, MITOCHONDRIAL"/>
    <property type="match status" value="1"/>
</dbReference>
<dbReference type="Gene3D" id="3.40.50.150">
    <property type="entry name" value="Vaccinia Virus protein VP39"/>
    <property type="match status" value="1"/>
</dbReference>
<gene>
    <name evidence="4" type="ORF">ATH50_2715</name>
    <name evidence="3" type="ORF">DU502_00055</name>
</gene>
<feature type="domain" description="Methyltransferase type 11" evidence="2">
    <location>
        <begin position="62"/>
        <end position="157"/>
    </location>
</feature>
<reference evidence="4" key="3">
    <citation type="submission" date="2018-10" db="EMBL/GenBank/DDBJ databases">
        <authorList>
            <person name="Whitman W."/>
            <person name="Huntemann M."/>
            <person name="Clum A."/>
            <person name="Pillay M."/>
            <person name="Palaniappan K."/>
            <person name="Varghese N."/>
            <person name="Mikhailova N."/>
            <person name="Stamatis D."/>
            <person name="Reddy T."/>
            <person name="Daum C."/>
            <person name="Shapiro N."/>
            <person name="Ivanova N."/>
            <person name="Kyrpides N."/>
            <person name="Woyke T."/>
        </authorList>
    </citation>
    <scope>NUCLEOTIDE SEQUENCE</scope>
    <source>
        <strain evidence="4">CGMCC 1.10124</strain>
    </source>
</reference>
<dbReference type="InterPro" id="IPR029063">
    <property type="entry name" value="SAM-dependent_MTases_sf"/>
</dbReference>
<evidence type="ECO:0000313" key="6">
    <source>
        <dbReference type="Proteomes" id="UP000282007"/>
    </source>
</evidence>
<keyword evidence="4" id="KW-0489">Methyltransferase</keyword>
<dbReference type="OrthoDB" id="8915at2157"/>
<reference evidence="3 6" key="2">
    <citation type="submission" date="2018-07" db="EMBL/GenBank/DDBJ databases">
        <title>Genome sequences of Haloplanus aerogenes JCM 16430T.</title>
        <authorList>
            <person name="Kim Y.B."/>
            <person name="Roh S.W."/>
        </authorList>
    </citation>
    <scope>NUCLEOTIDE SEQUENCE [LARGE SCALE GENOMIC DNA]</scope>
    <source>
        <strain evidence="3 6">JCM 16430</strain>
    </source>
</reference>
<evidence type="ECO:0000313" key="5">
    <source>
        <dbReference type="Proteomes" id="UP000277326"/>
    </source>
</evidence>
<evidence type="ECO:0000313" key="4">
    <source>
        <dbReference type="EMBL" id="RMB13382.1"/>
    </source>
</evidence>